<accession>A0A0P0XZ49</accession>
<gene>
    <name evidence="2" type="ordered locus">Os11g0168800</name>
    <name evidence="2" type="ORF">OSNPB_110168800</name>
</gene>
<reference evidence="2 3" key="3">
    <citation type="journal article" date="2013" name="Rice">
        <title>Improvement of the Oryza sativa Nipponbare reference genome using next generation sequence and optical map data.</title>
        <authorList>
            <person name="Kawahara Y."/>
            <person name="de la Bastide M."/>
            <person name="Hamilton J.P."/>
            <person name="Kanamori H."/>
            <person name="McCombie W.R."/>
            <person name="Ouyang S."/>
            <person name="Schwartz D.C."/>
            <person name="Tanaka T."/>
            <person name="Wu J."/>
            <person name="Zhou S."/>
            <person name="Childs K.L."/>
            <person name="Davidson R.M."/>
            <person name="Lin H."/>
            <person name="Quesada-Ocampo L."/>
            <person name="Vaillancourt B."/>
            <person name="Sakai H."/>
            <person name="Lee S.S."/>
            <person name="Kim J."/>
            <person name="Numa H."/>
            <person name="Itoh T."/>
            <person name="Buell C.R."/>
            <person name="Matsumoto T."/>
        </authorList>
    </citation>
    <scope>NUCLEOTIDE SEQUENCE [LARGE SCALE GENOMIC DNA]</scope>
    <source>
        <strain evidence="3">cv. Nipponbare</strain>
    </source>
</reference>
<reference evidence="3" key="1">
    <citation type="journal article" date="2005" name="Nature">
        <title>The map-based sequence of the rice genome.</title>
        <authorList>
            <consortium name="International rice genome sequencing project (IRGSP)"/>
            <person name="Matsumoto T."/>
            <person name="Wu J."/>
            <person name="Kanamori H."/>
            <person name="Katayose Y."/>
            <person name="Fujisawa M."/>
            <person name="Namiki N."/>
            <person name="Mizuno H."/>
            <person name="Yamamoto K."/>
            <person name="Antonio B.A."/>
            <person name="Baba T."/>
            <person name="Sakata K."/>
            <person name="Nagamura Y."/>
            <person name="Aoki H."/>
            <person name="Arikawa K."/>
            <person name="Arita K."/>
            <person name="Bito T."/>
            <person name="Chiden Y."/>
            <person name="Fujitsuka N."/>
            <person name="Fukunaka R."/>
            <person name="Hamada M."/>
            <person name="Harada C."/>
            <person name="Hayashi A."/>
            <person name="Hijishita S."/>
            <person name="Honda M."/>
            <person name="Hosokawa S."/>
            <person name="Ichikawa Y."/>
            <person name="Idonuma A."/>
            <person name="Iijima M."/>
            <person name="Ikeda M."/>
            <person name="Ikeno M."/>
            <person name="Ito K."/>
            <person name="Ito S."/>
            <person name="Ito T."/>
            <person name="Ito Y."/>
            <person name="Ito Y."/>
            <person name="Iwabuchi A."/>
            <person name="Kamiya K."/>
            <person name="Karasawa W."/>
            <person name="Kurita K."/>
            <person name="Katagiri S."/>
            <person name="Kikuta A."/>
            <person name="Kobayashi H."/>
            <person name="Kobayashi N."/>
            <person name="Machita K."/>
            <person name="Maehara T."/>
            <person name="Masukawa M."/>
            <person name="Mizubayashi T."/>
            <person name="Mukai Y."/>
            <person name="Nagasaki H."/>
            <person name="Nagata Y."/>
            <person name="Naito S."/>
            <person name="Nakashima M."/>
            <person name="Nakama Y."/>
            <person name="Nakamichi Y."/>
            <person name="Nakamura M."/>
            <person name="Meguro A."/>
            <person name="Negishi M."/>
            <person name="Ohta I."/>
            <person name="Ohta T."/>
            <person name="Okamoto M."/>
            <person name="Ono N."/>
            <person name="Saji S."/>
            <person name="Sakaguchi M."/>
            <person name="Sakai K."/>
            <person name="Shibata M."/>
            <person name="Shimokawa T."/>
            <person name="Song J."/>
            <person name="Takazaki Y."/>
            <person name="Terasawa K."/>
            <person name="Tsugane M."/>
            <person name="Tsuji K."/>
            <person name="Ueda S."/>
            <person name="Waki K."/>
            <person name="Yamagata H."/>
            <person name="Yamamoto M."/>
            <person name="Yamamoto S."/>
            <person name="Yamane H."/>
            <person name="Yoshiki S."/>
            <person name="Yoshihara R."/>
            <person name="Yukawa K."/>
            <person name="Zhong H."/>
            <person name="Yano M."/>
            <person name="Yuan Q."/>
            <person name="Ouyang S."/>
            <person name="Liu J."/>
            <person name="Jones K.M."/>
            <person name="Gansberger K."/>
            <person name="Moffat K."/>
            <person name="Hill J."/>
            <person name="Bera J."/>
            <person name="Fadrosh D."/>
            <person name="Jin S."/>
            <person name="Johri S."/>
            <person name="Kim M."/>
            <person name="Overton L."/>
            <person name="Reardon M."/>
            <person name="Tsitrin T."/>
            <person name="Vuong H."/>
            <person name="Weaver B."/>
            <person name="Ciecko A."/>
            <person name="Tallon L."/>
            <person name="Jackson J."/>
            <person name="Pai G."/>
            <person name="Aken S.V."/>
            <person name="Utterback T."/>
            <person name="Reidmuller S."/>
            <person name="Feldblyum T."/>
            <person name="Hsiao J."/>
            <person name="Zismann V."/>
            <person name="Iobst S."/>
            <person name="de Vazeille A.R."/>
            <person name="Buell C.R."/>
            <person name="Ying K."/>
            <person name="Li Y."/>
            <person name="Lu T."/>
            <person name="Huang Y."/>
            <person name="Zhao Q."/>
            <person name="Feng Q."/>
            <person name="Zhang L."/>
            <person name="Zhu J."/>
            <person name="Weng Q."/>
            <person name="Mu J."/>
            <person name="Lu Y."/>
            <person name="Fan D."/>
            <person name="Liu Y."/>
            <person name="Guan J."/>
            <person name="Zhang Y."/>
            <person name="Yu S."/>
            <person name="Liu X."/>
            <person name="Zhang Y."/>
            <person name="Hong G."/>
            <person name="Han B."/>
            <person name="Choisne N."/>
            <person name="Demange N."/>
            <person name="Orjeda G."/>
            <person name="Samain S."/>
            <person name="Cattolico L."/>
            <person name="Pelletier E."/>
            <person name="Couloux A."/>
            <person name="Segurens B."/>
            <person name="Wincker P."/>
            <person name="D'Hont A."/>
            <person name="Scarpelli C."/>
            <person name="Weissenbach J."/>
            <person name="Salanoubat M."/>
            <person name="Quetier F."/>
            <person name="Yu Y."/>
            <person name="Kim H.R."/>
            <person name="Rambo T."/>
            <person name="Currie J."/>
            <person name="Collura K."/>
            <person name="Luo M."/>
            <person name="Yang T."/>
            <person name="Ammiraju J.S.S."/>
            <person name="Engler F."/>
            <person name="Soderlund C."/>
            <person name="Wing R.A."/>
            <person name="Palmer L.E."/>
            <person name="de la Bastide M."/>
            <person name="Spiegel L."/>
            <person name="Nascimento L."/>
            <person name="Zutavern T."/>
            <person name="O'Shaughnessy A."/>
            <person name="Dike S."/>
            <person name="Dedhia N."/>
            <person name="Preston R."/>
            <person name="Balija V."/>
            <person name="McCombie W.R."/>
            <person name="Chow T."/>
            <person name="Chen H."/>
            <person name="Chung M."/>
            <person name="Chen C."/>
            <person name="Shaw J."/>
            <person name="Wu H."/>
            <person name="Hsiao K."/>
            <person name="Chao Y."/>
            <person name="Chu M."/>
            <person name="Cheng C."/>
            <person name="Hour A."/>
            <person name="Lee P."/>
            <person name="Lin S."/>
            <person name="Lin Y."/>
            <person name="Liou J."/>
            <person name="Liu S."/>
            <person name="Hsing Y."/>
            <person name="Raghuvanshi S."/>
            <person name="Mohanty A."/>
            <person name="Bharti A.K."/>
            <person name="Gaur A."/>
            <person name="Gupta V."/>
            <person name="Kumar D."/>
            <person name="Ravi V."/>
            <person name="Vij S."/>
            <person name="Kapur A."/>
            <person name="Khurana P."/>
            <person name="Khurana P."/>
            <person name="Khurana J.P."/>
            <person name="Tyagi A.K."/>
            <person name="Gaikwad K."/>
            <person name="Singh A."/>
            <person name="Dalal V."/>
            <person name="Srivastava S."/>
            <person name="Dixit A."/>
            <person name="Pal A.K."/>
            <person name="Ghazi I.A."/>
            <person name="Yadav M."/>
            <person name="Pandit A."/>
            <person name="Bhargava A."/>
            <person name="Sureshbabu K."/>
            <person name="Batra K."/>
            <person name="Sharma T.R."/>
            <person name="Mohapatra T."/>
            <person name="Singh N.K."/>
            <person name="Messing J."/>
            <person name="Nelson A.B."/>
            <person name="Fuks G."/>
            <person name="Kavchok S."/>
            <person name="Keizer G."/>
            <person name="Linton E."/>
            <person name="Llaca V."/>
            <person name="Song R."/>
            <person name="Tanyolac B."/>
            <person name="Young S."/>
            <person name="Ho-Il K."/>
            <person name="Hahn J.H."/>
            <person name="Sangsakoo G."/>
            <person name="Vanavichit A."/>
            <person name="de Mattos Luiz.A.T."/>
            <person name="Zimmer P.D."/>
            <person name="Malone G."/>
            <person name="Dellagostin O."/>
            <person name="de Oliveira A.C."/>
            <person name="Bevan M."/>
            <person name="Bancroft I."/>
            <person name="Minx P."/>
            <person name="Cordum H."/>
            <person name="Wilson R."/>
            <person name="Cheng Z."/>
            <person name="Jin W."/>
            <person name="Jiang J."/>
            <person name="Leong S.A."/>
            <person name="Iwama H."/>
            <person name="Gojobori T."/>
            <person name="Itoh T."/>
            <person name="Niimura Y."/>
            <person name="Fujii Y."/>
            <person name="Habara T."/>
            <person name="Sakai H."/>
            <person name="Sato Y."/>
            <person name="Wilson G."/>
            <person name="Kumar K."/>
            <person name="McCouch S."/>
            <person name="Juretic N."/>
            <person name="Hoen D."/>
            <person name="Wright S."/>
            <person name="Bruskiewich R."/>
            <person name="Bureau T."/>
            <person name="Miyao A."/>
            <person name="Hirochika H."/>
            <person name="Nishikawa T."/>
            <person name="Kadowaki K."/>
            <person name="Sugiura M."/>
            <person name="Burr B."/>
            <person name="Sasaki T."/>
        </authorList>
    </citation>
    <scope>NUCLEOTIDE SEQUENCE [LARGE SCALE GENOMIC DNA]</scope>
    <source>
        <strain evidence="3">cv. Nipponbare</strain>
    </source>
</reference>
<evidence type="ECO:0000256" key="1">
    <source>
        <dbReference type="SAM" id="MobiDB-lite"/>
    </source>
</evidence>
<name>A0A0P0XZ49_ORYSJ</name>
<evidence type="ECO:0000313" key="2">
    <source>
        <dbReference type="EMBL" id="BAT12847.1"/>
    </source>
</evidence>
<dbReference type="PaxDb" id="39947-A0A0P0XZ49"/>
<feature type="region of interest" description="Disordered" evidence="1">
    <location>
        <begin position="17"/>
        <end position="44"/>
    </location>
</feature>
<reference evidence="2 3" key="2">
    <citation type="journal article" date="2013" name="Plant Cell Physiol.">
        <title>Rice Annotation Project Database (RAP-DB): an integrative and interactive database for rice genomics.</title>
        <authorList>
            <person name="Sakai H."/>
            <person name="Lee S.S."/>
            <person name="Tanaka T."/>
            <person name="Numa H."/>
            <person name="Kim J."/>
            <person name="Kawahara Y."/>
            <person name="Wakimoto H."/>
            <person name="Yang C.C."/>
            <person name="Iwamoto M."/>
            <person name="Abe T."/>
            <person name="Yamada Y."/>
            <person name="Muto A."/>
            <person name="Inokuchi H."/>
            <person name="Ikemura T."/>
            <person name="Matsumoto T."/>
            <person name="Sasaki T."/>
            <person name="Itoh T."/>
        </authorList>
    </citation>
    <scope>NUCLEOTIDE SEQUENCE [LARGE SCALE GENOMIC DNA]</scope>
    <source>
        <strain evidence="3">cv. Nipponbare</strain>
    </source>
</reference>
<evidence type="ECO:0000313" key="3">
    <source>
        <dbReference type="Proteomes" id="UP000059680"/>
    </source>
</evidence>
<keyword evidence="3" id="KW-1185">Reference proteome</keyword>
<protein>
    <submittedName>
        <fullName evidence="2">Os11g0168800 protein</fullName>
    </submittedName>
</protein>
<proteinExistence type="predicted"/>
<dbReference type="Proteomes" id="UP000059680">
    <property type="component" value="Chromosome 11"/>
</dbReference>
<dbReference type="AlphaFoldDB" id="A0A0P0XZ49"/>
<dbReference type="EMBL" id="AP014967">
    <property type="protein sequence ID" value="BAT12847.1"/>
    <property type="molecule type" value="Genomic_DNA"/>
</dbReference>
<dbReference type="InParanoid" id="A0A0P0XZ49"/>
<sequence>MVVVRLQSPAVRPVFGTKGRRSAAARHVAADSAPPPLDLAPLRLDPVSPPPDLFCGSVGAASAAEAQEAAVGVTATEARALGRQQAPGWRG</sequence>
<organism evidence="2 3">
    <name type="scientific">Oryza sativa subsp. japonica</name>
    <name type="common">Rice</name>
    <dbReference type="NCBI Taxonomy" id="39947"/>
    <lineage>
        <taxon>Eukaryota</taxon>
        <taxon>Viridiplantae</taxon>
        <taxon>Streptophyta</taxon>
        <taxon>Embryophyta</taxon>
        <taxon>Tracheophyta</taxon>
        <taxon>Spermatophyta</taxon>
        <taxon>Magnoliopsida</taxon>
        <taxon>Liliopsida</taxon>
        <taxon>Poales</taxon>
        <taxon>Poaceae</taxon>
        <taxon>BOP clade</taxon>
        <taxon>Oryzoideae</taxon>
        <taxon>Oryzeae</taxon>
        <taxon>Oryzinae</taxon>
        <taxon>Oryza</taxon>
        <taxon>Oryza sativa</taxon>
    </lineage>
</organism>